<evidence type="ECO:0000256" key="2">
    <source>
        <dbReference type="ARBA" id="ARBA00022490"/>
    </source>
</evidence>
<dbReference type="FunFam" id="3.10.20.360:FF:000001">
    <property type="entry name" value="Calmodulin-regulated spectrin-associated protein 3 isoform 2"/>
    <property type="match status" value="1"/>
</dbReference>
<feature type="compositionally biased region" description="Low complexity" evidence="11">
    <location>
        <begin position="1899"/>
        <end position="1914"/>
    </location>
</feature>
<feature type="region of interest" description="Disordered" evidence="11">
    <location>
        <begin position="360"/>
        <end position="403"/>
    </location>
</feature>
<feature type="region of interest" description="Disordered" evidence="11">
    <location>
        <begin position="614"/>
        <end position="675"/>
    </location>
</feature>
<feature type="coiled-coil region" evidence="10">
    <location>
        <begin position="685"/>
        <end position="715"/>
    </location>
</feature>
<feature type="region of interest" description="Disordered" evidence="11">
    <location>
        <begin position="763"/>
        <end position="794"/>
    </location>
</feature>
<dbReference type="InterPro" id="IPR001680">
    <property type="entry name" value="WD40_rpt"/>
</dbReference>
<evidence type="ECO:0000259" key="14">
    <source>
        <dbReference type="PROSITE" id="PS51508"/>
    </source>
</evidence>
<evidence type="ECO:0000256" key="10">
    <source>
        <dbReference type="SAM" id="Coils"/>
    </source>
</evidence>
<keyword evidence="7" id="KW-0206">Cytoskeleton</keyword>
<evidence type="ECO:0000256" key="3">
    <source>
        <dbReference type="ARBA" id="ARBA00022574"/>
    </source>
</evidence>
<dbReference type="GO" id="GO:0005516">
    <property type="term" value="F:calmodulin binding"/>
    <property type="evidence" value="ECO:0007669"/>
    <property type="project" value="InterPro"/>
</dbReference>
<feature type="domain" description="CTLH" evidence="13">
    <location>
        <begin position="1424"/>
        <end position="1481"/>
    </location>
</feature>
<keyword evidence="6 10" id="KW-0175">Coiled coil</keyword>
<feature type="region of interest" description="Disordered" evidence="11">
    <location>
        <begin position="197"/>
        <end position="232"/>
    </location>
</feature>
<accession>A0A6A4T9Y3</accession>
<dbReference type="CDD" id="cd00200">
    <property type="entry name" value="WD40"/>
    <property type="match status" value="1"/>
</dbReference>
<dbReference type="Pfam" id="PF25602">
    <property type="entry name" value="WDR47_COR"/>
    <property type="match status" value="1"/>
</dbReference>
<evidence type="ECO:0000256" key="7">
    <source>
        <dbReference type="ARBA" id="ARBA00023212"/>
    </source>
</evidence>
<dbReference type="PROSITE" id="PS51508">
    <property type="entry name" value="CKK"/>
    <property type="match status" value="1"/>
</dbReference>
<dbReference type="InterPro" id="IPR019775">
    <property type="entry name" value="WD40_repeat_CS"/>
</dbReference>
<feature type="repeat" description="WD" evidence="8">
    <location>
        <begin position="1927"/>
        <end position="1957"/>
    </location>
</feature>
<organism evidence="15 16">
    <name type="scientific">Scophthalmus maximus</name>
    <name type="common">Turbot</name>
    <name type="synonym">Psetta maxima</name>
    <dbReference type="NCBI Taxonomy" id="52904"/>
    <lineage>
        <taxon>Eukaryota</taxon>
        <taxon>Metazoa</taxon>
        <taxon>Chordata</taxon>
        <taxon>Craniata</taxon>
        <taxon>Vertebrata</taxon>
        <taxon>Euteleostomi</taxon>
        <taxon>Actinopterygii</taxon>
        <taxon>Neopterygii</taxon>
        <taxon>Teleostei</taxon>
        <taxon>Neoteleostei</taxon>
        <taxon>Acanthomorphata</taxon>
        <taxon>Carangaria</taxon>
        <taxon>Pleuronectiformes</taxon>
        <taxon>Pleuronectoidei</taxon>
        <taxon>Scophthalmidae</taxon>
        <taxon>Scophthalmus</taxon>
    </lineage>
</organism>
<dbReference type="Proteomes" id="UP000438429">
    <property type="component" value="Unassembled WGS sequence"/>
</dbReference>
<dbReference type="SUPFAM" id="SSF47576">
    <property type="entry name" value="Calponin-homology domain, CH-domain"/>
    <property type="match status" value="1"/>
</dbReference>
<dbReference type="PROSITE" id="PS50294">
    <property type="entry name" value="WD_REPEATS_REGION"/>
    <property type="match status" value="1"/>
</dbReference>
<sequence length="2189" mass="241159">MGEVQGAGDGPKTPVAPAVKSFEHYDFSRAKICCSLTWLVAKAYGTDSIPADLKDPFYTDQYEQEHLKPPVTSLLLSADLYCRAGSLVLKSDGAKPLLGHEAVIQALAERGLYVTDQERLVTERDLRKRPLQMSAHLAMIDTLMMAYTVETVNVDKVMACVCQYSSCKPELETPYDTEDAVTTWINKVNEYLKDTVAQEQRKKETQSADPAESPRARYRKEQASTQPGHWIPPVDNLLKDSADGSALGALLHFYCPQLLPLEDVCLKANMTLADRLYNLQLIQDFCKDNLNNCCHFSLEDMLYASSTIKPQQCQEQNNPGGGGPNYSYYMPSIYCNTSETSSLLKNMPAIPISKATKRSFMDKTPSPERVSLPLRPQPKNSGEMRRSTSMSFVDGNLGTWPKEKRSGPYGVSFDIPFDKEDSAASSTRGMVRSVSTDDGSGFKVHHLPRGMKRNLSFQPVNGQSVGIEEEGCPDSLAGMEPIRRAFPNGHGHESRMAPSIEEALQIIHSPSRPPAEGVNNGFFLHSQGLVAGVGSLEPVSEVDSKGPLSTTDTTEVDTGILIRTEDMLDEDSSLKDCSVNMELDMDTPSPCPSSQSKSPSGLKLTCFAEQKLRKINPSAPDSGRGSSSSLKTTPEGSEFGLPLSVSWAPTPEHSPVHQQATPPLTAQASPTPVQLPPNDPAQVMATEMVQLRMRLEEKRKAIEAQKKKVEAAFTRHRQKMGHSVFLNVVKRKGDGAASGEEGGKTEGEGKVANTCPVFKFGRSKADTPDGAEQSSTASCWTKSPGAGDEGGHAQPTEVDLTEYTRSIEKLNHSLAFLQTEMQRLAQQQEVIMAMREQQQQQTWVIAPAYTNPSPQKHSRAGAVTRSSGPSSPADSPRSTHRSPTSIKRKSASFHSRNPRTARPNELKLAPYNRVLTAPQSVDSIPRLRRFSPCQPLASSFVYMGEKPATANPETVAPDGGKNKQTDSLLYQECEIAGVSINVKPAIESSFPEVLAHPVVESFTVTPTEIPPRPEASGQARSSLIEVPLSVVKPLGDPTPDDGLEMQQDDVDEVLDEEQKTCRGFFFKEDGKAEENMAQKRAALLEKRMRREKESQQRKMQLEADLEQKKEEARLKAEEERLRKEEDKARKEFIKLEYLRRKQLKLMEDMDTVIKPRQAGGGAKQRRSRPKSIHRDSMDSPKTPVRASTVSSLSLASLSLGDGDSVHSEKRTPRPDSADGFLSPSRSSSRNGEKDWENGSTTSSVTSNTEYTGPKLYKEPSAKSNKHIIQNALAHCCLAGKVNEGQKNKILEEMEKSGANNFLVLFRDAGCQFRSLYTYCPETEEINKLTGIGPKSITRKMVDGLYKYNSDRKQFSQIPAKTMSASVDAPAVSCHHGSVIMTAEETINIKEAEVIKLMLDFLNSRKLHISMLALEKESGVINGLYSDDMLFLRQLILDGQWEEVMQFIQPLEGMDTFDKKRFRYIILKQKFLEALCVNNAMSAAEEPQNLELTMQEAVKCLHSLEDFCPSKDDYSKLCLLLTLPRLTHHAEFKDWNPSTARVHCFDEACTMVAEFIPADRKLSEAGFRASGNRLFQLLIKGIVYECCVEFCQSKATGEEITEGEVLLGVDLLCGNGCDELDLSLLSWLQNLSPGAFSCAFQQKTLNIHVDRLVKPSKAGHADLLTPLINRLSPCPTSPYRHQRPHSADTYMSRSLNPALDGLSHGLAAQDKRGSEANVKSALSRSLVENNVHQQDDSPERKHPQRLEGPNTTRTPLTPGKDGEPPCSTETNEHGDSTEQMQEFNRRRLRVQQHLEQKQQQRQLYQQMLLEGGVKPQDGAQNNLTETFLSRSIQKLEEMNVGIDHKEEVMTHLGQQWNGLTGNNSASSAADTQHTPDTGPPRDKPGGVISSTPLRSGSHGLPSLSESPVPTSLSSSGAVKQPAVRFRRNKHHKGSIYCVAWSHCGQLLATGSNDKFVKVLPFNADSCNATGPDLEFSMHDGTIRDLAFLEGPESGGSILISAGAGDCNIYTTDCQRGQGLHALSGHTGHILTLYTWGGWMIASGSQDKTVRFWDLRVPSCVRVVGTTLHGSGSAVASVAVDPSGRLLATGQEDSTCMLYDIRGGRTVQTYRPHGSDVRSVRFSPGAHHLLTGSYDNKIIISDLQGDLTKPLPQTLAGEHWDKVIQCRWHPHDRTFISSSADRNVVLWAPGP</sequence>
<protein>
    <recommendedName>
        <fullName evidence="17">Calmodulin-regulated spectrin-associated protein 2</fullName>
    </recommendedName>
</protein>
<feature type="compositionally biased region" description="Basic and acidic residues" evidence="11">
    <location>
        <begin position="199"/>
        <end position="222"/>
    </location>
</feature>
<feature type="compositionally biased region" description="Low complexity" evidence="11">
    <location>
        <begin position="1186"/>
        <end position="1202"/>
    </location>
</feature>
<evidence type="ECO:0000313" key="16">
    <source>
        <dbReference type="Proteomes" id="UP000438429"/>
    </source>
</evidence>
<keyword evidence="3 8" id="KW-0853">WD repeat</keyword>
<dbReference type="Pfam" id="PF25532">
    <property type="entry name" value="CH_CAMSAP2_N"/>
    <property type="match status" value="1"/>
</dbReference>
<feature type="coiled-coil region" evidence="10">
    <location>
        <begin position="800"/>
        <end position="837"/>
    </location>
</feature>
<dbReference type="InterPro" id="IPR001715">
    <property type="entry name" value="CH_dom"/>
</dbReference>
<dbReference type="EMBL" id="VEVO01000005">
    <property type="protein sequence ID" value="KAF0042005.1"/>
    <property type="molecule type" value="Genomic_DNA"/>
</dbReference>
<comment type="subcellular location">
    <subcellularLocation>
        <location evidence="1">Cytoplasm</location>
        <location evidence="1">Cytoskeleton</location>
    </subcellularLocation>
</comment>
<feature type="compositionally biased region" description="Basic and acidic residues" evidence="11">
    <location>
        <begin position="1732"/>
        <end position="1744"/>
    </location>
</feature>
<evidence type="ECO:0000259" key="13">
    <source>
        <dbReference type="PROSITE" id="PS50897"/>
    </source>
</evidence>
<feature type="compositionally biased region" description="Polar residues" evidence="11">
    <location>
        <begin position="424"/>
        <end position="438"/>
    </location>
</feature>
<dbReference type="InterPro" id="IPR015943">
    <property type="entry name" value="WD40/YVTN_repeat-like_dom_sf"/>
</dbReference>
<feature type="repeat" description="WD" evidence="8">
    <location>
        <begin position="2108"/>
        <end position="2142"/>
    </location>
</feature>
<dbReference type="Gene3D" id="3.10.20.360">
    <property type="entry name" value="CKK domain"/>
    <property type="match status" value="1"/>
</dbReference>
<feature type="repeat" description="WD" evidence="8">
    <location>
        <begin position="2021"/>
        <end position="2061"/>
    </location>
</feature>
<evidence type="ECO:0000256" key="6">
    <source>
        <dbReference type="ARBA" id="ARBA00023054"/>
    </source>
</evidence>
<dbReference type="SMART" id="SM01051">
    <property type="entry name" value="CAMSAP_CKK"/>
    <property type="match status" value="1"/>
</dbReference>
<comment type="similarity">
    <text evidence="9">Belongs to the CAMSAP1 family.</text>
</comment>
<dbReference type="Pfam" id="PF17095">
    <property type="entry name" value="CAMSAP_CC1"/>
    <property type="match status" value="1"/>
</dbReference>
<feature type="region of interest" description="Disordered" evidence="11">
    <location>
        <begin position="1673"/>
        <end position="1695"/>
    </location>
</feature>
<dbReference type="GO" id="GO:0031122">
    <property type="term" value="P:cytoplasmic microtubule organization"/>
    <property type="evidence" value="ECO:0007669"/>
    <property type="project" value="TreeGrafter"/>
</dbReference>
<dbReference type="PROSITE" id="PS00678">
    <property type="entry name" value="WD_REPEATS_1"/>
    <property type="match status" value="1"/>
</dbReference>
<evidence type="ECO:0000256" key="4">
    <source>
        <dbReference type="ARBA" id="ARBA00022701"/>
    </source>
</evidence>
<dbReference type="Pfam" id="PF08683">
    <property type="entry name" value="CAMSAP_CKK"/>
    <property type="match status" value="1"/>
</dbReference>
<evidence type="ECO:0000256" key="8">
    <source>
        <dbReference type="PROSITE-ProRule" id="PRU00221"/>
    </source>
</evidence>
<evidence type="ECO:0000313" key="15">
    <source>
        <dbReference type="EMBL" id="KAF0042005.1"/>
    </source>
</evidence>
<evidence type="ECO:0000256" key="11">
    <source>
        <dbReference type="SAM" id="MobiDB-lite"/>
    </source>
</evidence>
<dbReference type="GO" id="GO:0030507">
    <property type="term" value="F:spectrin binding"/>
    <property type="evidence" value="ECO:0007669"/>
    <property type="project" value="InterPro"/>
</dbReference>
<evidence type="ECO:0000256" key="1">
    <source>
        <dbReference type="ARBA" id="ARBA00004245"/>
    </source>
</evidence>
<dbReference type="InterPro" id="IPR014797">
    <property type="entry name" value="CKK_CAMSAP"/>
</dbReference>
<feature type="domain" description="CKK" evidence="14">
    <location>
        <begin position="1252"/>
        <end position="1389"/>
    </location>
</feature>
<dbReference type="InterPro" id="IPR032940">
    <property type="entry name" value="CAMSAP"/>
</dbReference>
<evidence type="ECO:0000256" key="9">
    <source>
        <dbReference type="PROSITE-ProRule" id="PRU00841"/>
    </source>
</evidence>
<dbReference type="PANTHER" id="PTHR21595">
    <property type="entry name" value="PATRONIN"/>
    <property type="match status" value="1"/>
</dbReference>
<dbReference type="InterPro" id="IPR011033">
    <property type="entry name" value="PRC_barrel-like_sf"/>
</dbReference>
<feature type="compositionally biased region" description="Polar residues" evidence="11">
    <location>
        <begin position="864"/>
        <end position="873"/>
    </location>
</feature>
<name>A0A6A4T9Y3_SCOMX</name>
<dbReference type="InterPro" id="IPR031372">
    <property type="entry name" value="CAMSAP_CC1"/>
</dbReference>
<gene>
    <name evidence="15" type="ORF">F2P81_005537</name>
</gene>
<feature type="coiled-coil region" evidence="10">
    <location>
        <begin position="1091"/>
        <end position="1134"/>
    </location>
</feature>
<feature type="region of interest" description="Disordered" evidence="11">
    <location>
        <begin position="849"/>
        <end position="908"/>
    </location>
</feature>
<dbReference type="GO" id="GO:0031175">
    <property type="term" value="P:neuron projection development"/>
    <property type="evidence" value="ECO:0007669"/>
    <property type="project" value="InterPro"/>
</dbReference>
<dbReference type="PROSITE" id="PS50021">
    <property type="entry name" value="CH"/>
    <property type="match status" value="1"/>
</dbReference>
<dbReference type="Pfam" id="PF11971">
    <property type="entry name" value="CAMSAP_CH"/>
    <property type="match status" value="1"/>
</dbReference>
<dbReference type="GO" id="GO:0007026">
    <property type="term" value="P:negative regulation of microtubule depolymerization"/>
    <property type="evidence" value="ECO:0007669"/>
    <property type="project" value="TreeGrafter"/>
</dbReference>
<dbReference type="PROSITE" id="PS50897">
    <property type="entry name" value="CTLH"/>
    <property type="match status" value="1"/>
</dbReference>
<feature type="compositionally biased region" description="Polar residues" evidence="11">
    <location>
        <begin position="656"/>
        <end position="672"/>
    </location>
</feature>
<feature type="region of interest" description="Disordered" evidence="11">
    <location>
        <begin position="1708"/>
        <end position="1781"/>
    </location>
</feature>
<dbReference type="SMART" id="SM00668">
    <property type="entry name" value="CTLH"/>
    <property type="match status" value="1"/>
</dbReference>
<dbReference type="PROSITE" id="PS50896">
    <property type="entry name" value="LISH"/>
    <property type="match status" value="1"/>
</dbReference>
<dbReference type="InterPro" id="IPR038209">
    <property type="entry name" value="CKK_dom_sf"/>
</dbReference>
<feature type="compositionally biased region" description="Basic residues" evidence="11">
    <location>
        <begin position="886"/>
        <end position="899"/>
    </location>
</feature>
<comment type="domain">
    <text evidence="9">The CKK domain binds microtubules.</text>
</comment>
<keyword evidence="5" id="KW-0677">Repeat</keyword>
<feature type="region of interest" description="Disordered" evidence="11">
    <location>
        <begin position="1151"/>
        <end position="1257"/>
    </location>
</feature>
<dbReference type="Pfam" id="PF00400">
    <property type="entry name" value="WD40"/>
    <property type="match status" value="5"/>
</dbReference>
<feature type="compositionally biased region" description="Basic and acidic residues" evidence="11">
    <location>
        <begin position="1203"/>
        <end position="1216"/>
    </location>
</feature>
<dbReference type="GO" id="GO:0036449">
    <property type="term" value="C:microtubule minus-end"/>
    <property type="evidence" value="ECO:0007669"/>
    <property type="project" value="TreeGrafter"/>
</dbReference>
<dbReference type="SUPFAM" id="SSF50978">
    <property type="entry name" value="WD40 repeat-like"/>
    <property type="match status" value="1"/>
</dbReference>
<feature type="domain" description="Calponin-homology (CH)" evidence="12">
    <location>
        <begin position="209"/>
        <end position="323"/>
    </location>
</feature>
<comment type="caution">
    <text evidence="15">The sequence shown here is derived from an EMBL/GenBank/DDBJ whole genome shotgun (WGS) entry which is preliminary data.</text>
</comment>
<dbReference type="SMART" id="SM00320">
    <property type="entry name" value="WD40"/>
    <property type="match status" value="6"/>
</dbReference>
<reference evidence="15 16" key="1">
    <citation type="submission" date="2019-06" db="EMBL/GenBank/DDBJ databases">
        <title>Draft genomes of female and male turbot (Scophthalmus maximus).</title>
        <authorList>
            <person name="Xu H."/>
            <person name="Xu X.-W."/>
            <person name="Shao C."/>
            <person name="Chen S."/>
        </authorList>
    </citation>
    <scope>NUCLEOTIDE SEQUENCE [LARGE SCALE GENOMIC DNA]</scope>
    <source>
        <strain evidence="15">Ysfricsl-2016a</strain>
        <tissue evidence="15">Blood</tissue>
    </source>
</reference>
<dbReference type="PROSITE" id="PS50082">
    <property type="entry name" value="WD_REPEATS_2"/>
    <property type="match status" value="5"/>
</dbReference>
<feature type="compositionally biased region" description="Low complexity" evidence="11">
    <location>
        <begin position="1239"/>
        <end position="1248"/>
    </location>
</feature>
<dbReference type="PANTHER" id="PTHR21595:SF1">
    <property type="entry name" value="CALMODULIN-REGULATED SPECTRIN-ASSOCIATED PROTEIN 2"/>
    <property type="match status" value="1"/>
</dbReference>
<dbReference type="SMART" id="SM00667">
    <property type="entry name" value="LisH"/>
    <property type="match status" value="1"/>
</dbReference>
<feature type="compositionally biased region" description="Polar residues" evidence="11">
    <location>
        <begin position="1855"/>
        <end position="1874"/>
    </location>
</feature>
<dbReference type="Gene3D" id="2.130.10.10">
    <property type="entry name" value="YVTN repeat-like/Quinoprotein amine dehydrogenase"/>
    <property type="match status" value="2"/>
</dbReference>
<evidence type="ECO:0008006" key="17">
    <source>
        <dbReference type="Google" id="ProtNLM"/>
    </source>
</evidence>
<dbReference type="InterPro" id="IPR036872">
    <property type="entry name" value="CH_dom_sf"/>
</dbReference>
<dbReference type="GO" id="GO:0051011">
    <property type="term" value="F:microtubule minus-end binding"/>
    <property type="evidence" value="ECO:0007669"/>
    <property type="project" value="TreeGrafter"/>
</dbReference>
<dbReference type="InterPro" id="IPR058042">
    <property type="entry name" value="CAMSAP_N"/>
</dbReference>
<dbReference type="InterPro" id="IPR057749">
    <property type="entry name" value="WDR47_COR"/>
</dbReference>
<dbReference type="InterPro" id="IPR022613">
    <property type="entry name" value="CH_CAMSAP_2"/>
</dbReference>
<dbReference type="SUPFAM" id="SSF50346">
    <property type="entry name" value="PRC-barrel domain"/>
    <property type="match status" value="1"/>
</dbReference>
<feature type="region of interest" description="Disordered" evidence="11">
    <location>
        <begin position="1855"/>
        <end position="1920"/>
    </location>
</feature>
<dbReference type="InterPro" id="IPR006594">
    <property type="entry name" value="LisH"/>
</dbReference>
<keyword evidence="4 9" id="KW-0493">Microtubule</keyword>
<keyword evidence="2" id="KW-0963">Cytoplasm</keyword>
<evidence type="ECO:0000256" key="5">
    <source>
        <dbReference type="ARBA" id="ARBA00022737"/>
    </source>
</evidence>
<dbReference type="InterPro" id="IPR036322">
    <property type="entry name" value="WD40_repeat_dom_sf"/>
</dbReference>
<proteinExistence type="inferred from homology"/>
<evidence type="ECO:0000259" key="12">
    <source>
        <dbReference type="PROSITE" id="PS50021"/>
    </source>
</evidence>
<feature type="repeat" description="WD" evidence="8">
    <location>
        <begin position="2066"/>
        <end position="2107"/>
    </location>
</feature>
<feature type="compositionally biased region" description="Polar residues" evidence="11">
    <location>
        <begin position="1719"/>
        <end position="1731"/>
    </location>
</feature>
<feature type="region of interest" description="Disordered" evidence="11">
    <location>
        <begin position="424"/>
        <end position="443"/>
    </location>
</feature>
<feature type="compositionally biased region" description="Polar residues" evidence="11">
    <location>
        <begin position="772"/>
        <end position="781"/>
    </location>
</feature>
<dbReference type="InterPro" id="IPR006595">
    <property type="entry name" value="CTLH_C"/>
</dbReference>
<feature type="repeat" description="WD" evidence="8">
    <location>
        <begin position="2154"/>
        <end position="2185"/>
    </location>
</feature>